<dbReference type="PANTHER" id="PTHR12192">
    <property type="entry name" value="CATION TRANSPORT PROTEIN CHAC-RELATED"/>
    <property type="match status" value="1"/>
</dbReference>
<gene>
    <name evidence="3" type="ORF">GCM10007939_23700</name>
</gene>
<keyword evidence="4" id="KW-1185">Reference proteome</keyword>
<proteinExistence type="predicted"/>
<dbReference type="InterPro" id="IPR036568">
    <property type="entry name" value="GGCT-like_sf"/>
</dbReference>
<comment type="caution">
    <text evidence="3">The sequence shown here is derived from an EMBL/GenBank/DDBJ whole genome shotgun (WGS) entry which is preliminary data.</text>
</comment>
<accession>A0ABQ5VYB9</accession>
<dbReference type="SUPFAM" id="SSF110857">
    <property type="entry name" value="Gamma-glutamyl cyclotransferase-like"/>
    <property type="match status" value="1"/>
</dbReference>
<dbReference type="Gene3D" id="3.10.490.10">
    <property type="entry name" value="Gamma-glutamyl cyclotransferase-like"/>
    <property type="match status" value="1"/>
</dbReference>
<dbReference type="EC" id="4.3.2.7" evidence="1"/>
<reference evidence="4" key="1">
    <citation type="journal article" date="2019" name="Int. J. Syst. Evol. Microbiol.">
        <title>The Global Catalogue of Microorganisms (GCM) 10K type strain sequencing project: providing services to taxonomists for standard genome sequencing and annotation.</title>
        <authorList>
            <consortium name="The Broad Institute Genomics Platform"/>
            <consortium name="The Broad Institute Genome Sequencing Center for Infectious Disease"/>
            <person name="Wu L."/>
            <person name="Ma J."/>
        </authorList>
    </citation>
    <scope>NUCLEOTIDE SEQUENCE [LARGE SCALE GENOMIC DNA]</scope>
    <source>
        <strain evidence="4">NBRC 110140</strain>
    </source>
</reference>
<evidence type="ECO:0000313" key="4">
    <source>
        <dbReference type="Proteomes" id="UP001156694"/>
    </source>
</evidence>
<dbReference type="PANTHER" id="PTHR12192:SF2">
    <property type="entry name" value="GLUTATHIONE-SPECIFIC GAMMA-GLUTAMYLCYCLOTRANSFERASE 2"/>
    <property type="match status" value="1"/>
</dbReference>
<dbReference type="CDD" id="cd06661">
    <property type="entry name" value="GGCT_like"/>
    <property type="match status" value="1"/>
</dbReference>
<protein>
    <recommendedName>
        <fullName evidence="1">glutathione-specific gamma-glutamylcyclotransferase</fullName>
        <ecNumber evidence="1">4.3.2.7</ecNumber>
    </recommendedName>
</protein>
<keyword evidence="2" id="KW-0456">Lyase</keyword>
<dbReference type="EMBL" id="BSNN01000008">
    <property type="protein sequence ID" value="GLQ36086.1"/>
    <property type="molecule type" value="Genomic_DNA"/>
</dbReference>
<evidence type="ECO:0000256" key="1">
    <source>
        <dbReference type="ARBA" id="ARBA00012344"/>
    </source>
</evidence>
<dbReference type="InterPro" id="IPR006840">
    <property type="entry name" value="ChaC"/>
</dbReference>
<dbReference type="InterPro" id="IPR013024">
    <property type="entry name" value="GGCT-like"/>
</dbReference>
<dbReference type="Proteomes" id="UP001156694">
    <property type="component" value="Unassembled WGS sequence"/>
</dbReference>
<evidence type="ECO:0000313" key="3">
    <source>
        <dbReference type="EMBL" id="GLQ36086.1"/>
    </source>
</evidence>
<name>A0ABQ5VYB9_9RHOB</name>
<dbReference type="Pfam" id="PF04752">
    <property type="entry name" value="ChaC"/>
    <property type="match status" value="1"/>
</dbReference>
<sequence length="192" mass="21967">MLYSKRCKKGQEMNNNDIWVFGYGSLVWQPGFVFTDKKIASLRDYQRSFCMWSIHHRGTPENMGLVLALDYQKGARCDGVAFRVSAQDAAQTLAYLRERELVSSAYIEVIREVELQSGECVQAYFYVVDPDHEQYTGVLKLEHQAQVIAHATGNRGPNSEYLINVAQNLKALDLEDPELEWLSNRVQEIRAS</sequence>
<evidence type="ECO:0000256" key="2">
    <source>
        <dbReference type="ARBA" id="ARBA00023239"/>
    </source>
</evidence>
<organism evidence="3 4">
    <name type="scientific">Amylibacter marinus</name>
    <dbReference type="NCBI Taxonomy" id="1475483"/>
    <lineage>
        <taxon>Bacteria</taxon>
        <taxon>Pseudomonadati</taxon>
        <taxon>Pseudomonadota</taxon>
        <taxon>Alphaproteobacteria</taxon>
        <taxon>Rhodobacterales</taxon>
        <taxon>Paracoccaceae</taxon>
        <taxon>Amylibacter</taxon>
    </lineage>
</organism>